<proteinExistence type="predicted"/>
<protein>
    <submittedName>
        <fullName evidence="1">Uncharacterized protein</fullName>
    </submittedName>
</protein>
<name>A0ABR4CCD0_9HELO</name>
<gene>
    <name evidence="1" type="ORF">VTL71DRAFT_2026</name>
</gene>
<dbReference type="EMBL" id="JAZHXI010000010">
    <property type="protein sequence ID" value="KAL2067601.1"/>
    <property type="molecule type" value="Genomic_DNA"/>
</dbReference>
<dbReference type="Pfam" id="PF12585">
    <property type="entry name" value="DUF3759"/>
    <property type="match status" value="1"/>
</dbReference>
<dbReference type="InterPro" id="IPR022234">
    <property type="entry name" value="DUF3759"/>
</dbReference>
<dbReference type="PANTHER" id="PTHR37450:SF1">
    <property type="entry name" value="CIPC PROTEIN"/>
    <property type="match status" value="1"/>
</dbReference>
<reference evidence="1 2" key="1">
    <citation type="journal article" date="2024" name="Commun. Biol.">
        <title>Comparative genomic analysis of thermophilic fungi reveals convergent evolutionary adaptations and gene losses.</title>
        <authorList>
            <person name="Steindorff A.S."/>
            <person name="Aguilar-Pontes M.V."/>
            <person name="Robinson A.J."/>
            <person name="Andreopoulos B."/>
            <person name="LaButti K."/>
            <person name="Kuo A."/>
            <person name="Mondo S."/>
            <person name="Riley R."/>
            <person name="Otillar R."/>
            <person name="Haridas S."/>
            <person name="Lipzen A."/>
            <person name="Grimwood J."/>
            <person name="Schmutz J."/>
            <person name="Clum A."/>
            <person name="Reid I.D."/>
            <person name="Moisan M.C."/>
            <person name="Butler G."/>
            <person name="Nguyen T.T.M."/>
            <person name="Dewar K."/>
            <person name="Conant G."/>
            <person name="Drula E."/>
            <person name="Henrissat B."/>
            <person name="Hansel C."/>
            <person name="Singer S."/>
            <person name="Hutchinson M.I."/>
            <person name="de Vries R.P."/>
            <person name="Natvig D.O."/>
            <person name="Powell A.J."/>
            <person name="Tsang A."/>
            <person name="Grigoriev I.V."/>
        </authorList>
    </citation>
    <scope>NUCLEOTIDE SEQUENCE [LARGE SCALE GENOMIC DNA]</scope>
    <source>
        <strain evidence="1 2">CBS 494.80</strain>
    </source>
</reference>
<accession>A0ABR4CCD0</accession>
<organism evidence="1 2">
    <name type="scientific">Oculimacula yallundae</name>
    <dbReference type="NCBI Taxonomy" id="86028"/>
    <lineage>
        <taxon>Eukaryota</taxon>
        <taxon>Fungi</taxon>
        <taxon>Dikarya</taxon>
        <taxon>Ascomycota</taxon>
        <taxon>Pezizomycotina</taxon>
        <taxon>Leotiomycetes</taxon>
        <taxon>Helotiales</taxon>
        <taxon>Ploettnerulaceae</taxon>
        <taxon>Oculimacula</taxon>
    </lineage>
</organism>
<comment type="caution">
    <text evidence="1">The sequence shown here is derived from an EMBL/GenBank/DDBJ whole genome shotgun (WGS) entry which is preliminary data.</text>
</comment>
<dbReference type="Proteomes" id="UP001595075">
    <property type="component" value="Unassembled WGS sequence"/>
</dbReference>
<sequence>MTGKPVSHAFAKELLVGLAGAEIDKLIESKGLDYIDRQKAKRHARDNVENMYDQHYVRGEGAEEYDPLVDKIKGLAIVDRTNRGFVTKDTPDNIDIRGFVYKALDARESCGPSELFSAKAHIVGQHQHLEASRNLTPVSL</sequence>
<evidence type="ECO:0000313" key="1">
    <source>
        <dbReference type="EMBL" id="KAL2067601.1"/>
    </source>
</evidence>
<keyword evidence="2" id="KW-1185">Reference proteome</keyword>
<evidence type="ECO:0000313" key="2">
    <source>
        <dbReference type="Proteomes" id="UP001595075"/>
    </source>
</evidence>
<dbReference type="PANTHER" id="PTHR37450">
    <property type="entry name" value="CIPC PROTEIN"/>
    <property type="match status" value="1"/>
</dbReference>